<dbReference type="STRING" id="154981.AKJ29_02010"/>
<evidence type="ECO:0000313" key="3">
    <source>
        <dbReference type="Proteomes" id="UP000050471"/>
    </source>
</evidence>
<keyword evidence="1" id="KW-0812">Transmembrane</keyword>
<name>A0A0P7JP00_9RHOB</name>
<evidence type="ECO:0000256" key="1">
    <source>
        <dbReference type="SAM" id="Phobius"/>
    </source>
</evidence>
<dbReference type="EMBL" id="LKBA01000008">
    <property type="protein sequence ID" value="KPN62944.1"/>
    <property type="molecule type" value="Genomic_DNA"/>
</dbReference>
<keyword evidence="3" id="KW-1185">Reference proteome</keyword>
<feature type="transmembrane region" description="Helical" evidence="1">
    <location>
        <begin position="31"/>
        <end position="61"/>
    </location>
</feature>
<comment type="caution">
    <text evidence="2">The sequence shown here is derived from an EMBL/GenBank/DDBJ whole genome shotgun (WGS) entry which is preliminary data.</text>
</comment>
<proteinExistence type="predicted"/>
<organism evidence="2 3">
    <name type="scientific">Aliiroseovarius crassostreae</name>
    <dbReference type="NCBI Taxonomy" id="154981"/>
    <lineage>
        <taxon>Bacteria</taxon>
        <taxon>Pseudomonadati</taxon>
        <taxon>Pseudomonadota</taxon>
        <taxon>Alphaproteobacteria</taxon>
        <taxon>Rhodobacterales</taxon>
        <taxon>Paracoccaceae</taxon>
        <taxon>Aliiroseovarius</taxon>
    </lineage>
</organism>
<gene>
    <name evidence="2" type="ORF">AKJ29_02010</name>
</gene>
<sequence>MNNEYHTMSDVDWRWSSQRVKVFGLDPTVLLVFPVLILSGISTLSMVFCALWVAFLVYIAVRTKHGSVVGFLAESRTRYFQRNKWEVL</sequence>
<protein>
    <submittedName>
        <fullName evidence="2">Uncharacterized protein</fullName>
    </submittedName>
</protein>
<evidence type="ECO:0000313" key="2">
    <source>
        <dbReference type="EMBL" id="KPN62944.1"/>
    </source>
</evidence>
<reference evidence="2 3" key="1">
    <citation type="submission" date="2015-09" db="EMBL/GenBank/DDBJ databases">
        <title>Draft genome sequence of Aliiroseovarius crassostreae CV919-312TSm, the causative agent of Roseovarius Oyster Disease (formerly Juvenile Oyster Disease).</title>
        <authorList>
            <person name="Kessner L."/>
            <person name="Spinard E."/>
            <person name="Nelson D."/>
        </authorList>
    </citation>
    <scope>NUCLEOTIDE SEQUENCE [LARGE SCALE GENOMIC DNA]</scope>
    <source>
        <strain evidence="2 3">CV919-312</strain>
    </source>
</reference>
<dbReference type="AlphaFoldDB" id="A0A0P7JP00"/>
<accession>A0A0P7JP00</accession>
<dbReference type="Proteomes" id="UP000050471">
    <property type="component" value="Unassembled WGS sequence"/>
</dbReference>
<keyword evidence="1" id="KW-0472">Membrane</keyword>
<dbReference type="RefSeq" id="WP_055190864.1">
    <property type="nucleotide sequence ID" value="NZ_FPBS01000030.1"/>
</dbReference>
<keyword evidence="1" id="KW-1133">Transmembrane helix</keyword>